<evidence type="ECO:0000256" key="2">
    <source>
        <dbReference type="ARBA" id="ARBA00011838"/>
    </source>
</evidence>
<feature type="domain" description="Large ribosomal subunit protein uL30-like ferredoxin-like fold" evidence="6">
    <location>
        <begin position="3"/>
        <end position="51"/>
    </location>
</feature>
<keyword evidence="3 7" id="KW-0689">Ribosomal protein</keyword>
<comment type="subunit">
    <text evidence="2">Part of the 50S ribosomal subunit.</text>
</comment>
<evidence type="ECO:0000256" key="5">
    <source>
        <dbReference type="ARBA" id="ARBA00035492"/>
    </source>
</evidence>
<dbReference type="EMBL" id="JAEKNR010000132">
    <property type="protein sequence ID" value="MBJ7598881.1"/>
    <property type="molecule type" value="Genomic_DNA"/>
</dbReference>
<reference evidence="7" key="1">
    <citation type="submission" date="2020-10" db="EMBL/GenBank/DDBJ databases">
        <title>Ca. Dormibacterota MAGs.</title>
        <authorList>
            <person name="Montgomery K."/>
        </authorList>
    </citation>
    <scope>NUCLEOTIDE SEQUENCE [LARGE SCALE GENOMIC DNA]</scope>
    <source>
        <strain evidence="7">SC8812_S17_10</strain>
    </source>
</reference>
<gene>
    <name evidence="7" type="primary">rpmD</name>
    <name evidence="7" type="ORF">JF922_12470</name>
</gene>
<name>A0A934N7U4_9BACT</name>
<dbReference type="SUPFAM" id="SSF55129">
    <property type="entry name" value="Ribosomal protein L30p/L7e"/>
    <property type="match status" value="1"/>
</dbReference>
<protein>
    <recommendedName>
        <fullName evidence="5">50S ribosomal protein L30</fullName>
    </recommendedName>
</protein>
<proteinExistence type="inferred from homology"/>
<evidence type="ECO:0000313" key="8">
    <source>
        <dbReference type="Proteomes" id="UP000612893"/>
    </source>
</evidence>
<dbReference type="GO" id="GO:0003735">
    <property type="term" value="F:structural constituent of ribosome"/>
    <property type="evidence" value="ECO:0007669"/>
    <property type="project" value="InterPro"/>
</dbReference>
<evidence type="ECO:0000259" key="6">
    <source>
        <dbReference type="Pfam" id="PF00327"/>
    </source>
</evidence>
<dbReference type="Proteomes" id="UP000612893">
    <property type="component" value="Unassembled WGS sequence"/>
</dbReference>
<dbReference type="GO" id="GO:0015934">
    <property type="term" value="C:large ribosomal subunit"/>
    <property type="evidence" value="ECO:0007669"/>
    <property type="project" value="InterPro"/>
</dbReference>
<evidence type="ECO:0000256" key="1">
    <source>
        <dbReference type="ARBA" id="ARBA00007594"/>
    </source>
</evidence>
<dbReference type="Pfam" id="PF00327">
    <property type="entry name" value="Ribosomal_L30"/>
    <property type="match status" value="1"/>
</dbReference>
<keyword evidence="8" id="KW-1185">Reference proteome</keyword>
<comment type="caution">
    <text evidence="7">The sequence shown here is derived from an EMBL/GenBank/DDBJ whole genome shotgun (WGS) entry which is preliminary data.</text>
</comment>
<sequence length="81" mass="9524">MRATWRKSSIGYSEEMKATIRSLGFRKLNQTRDLPDTDAVRGMLRKVDFMVAVEGEAWEQPRRARYKIPRARSTKKHSRGR</sequence>
<accession>A0A934N7U4</accession>
<dbReference type="GO" id="GO:0006412">
    <property type="term" value="P:translation"/>
    <property type="evidence" value="ECO:0007669"/>
    <property type="project" value="InterPro"/>
</dbReference>
<evidence type="ECO:0000313" key="7">
    <source>
        <dbReference type="EMBL" id="MBJ7598881.1"/>
    </source>
</evidence>
<organism evidence="7 8">
    <name type="scientific">Candidatus Nephthysia bennettiae</name>
    <dbReference type="NCBI Taxonomy" id="3127016"/>
    <lineage>
        <taxon>Bacteria</taxon>
        <taxon>Bacillati</taxon>
        <taxon>Candidatus Dormiibacterota</taxon>
        <taxon>Candidatus Dormibacteria</taxon>
        <taxon>Candidatus Dormibacterales</taxon>
        <taxon>Candidatus Dormibacteraceae</taxon>
        <taxon>Candidatus Nephthysia</taxon>
    </lineage>
</organism>
<dbReference type="InterPro" id="IPR036919">
    <property type="entry name" value="Ribo_uL30_ferredoxin-like_sf"/>
</dbReference>
<dbReference type="AlphaFoldDB" id="A0A934N7U4"/>
<evidence type="ECO:0000256" key="3">
    <source>
        <dbReference type="ARBA" id="ARBA00022980"/>
    </source>
</evidence>
<dbReference type="InterPro" id="IPR016082">
    <property type="entry name" value="Ribosomal_uL30_ferredoxin-like"/>
</dbReference>
<dbReference type="CDD" id="cd00355">
    <property type="entry name" value="Ribosomal_L30_like"/>
    <property type="match status" value="1"/>
</dbReference>
<dbReference type="InterPro" id="IPR005996">
    <property type="entry name" value="Ribosomal_uL30_bac-type"/>
</dbReference>
<keyword evidence="4" id="KW-0687">Ribonucleoprotein</keyword>
<evidence type="ECO:0000256" key="4">
    <source>
        <dbReference type="ARBA" id="ARBA00023274"/>
    </source>
</evidence>
<dbReference type="NCBIfam" id="TIGR01308">
    <property type="entry name" value="rpmD_bact"/>
    <property type="match status" value="1"/>
</dbReference>
<dbReference type="Gene3D" id="3.30.1390.20">
    <property type="entry name" value="Ribosomal protein L30, ferredoxin-like fold domain"/>
    <property type="match status" value="1"/>
</dbReference>
<comment type="similarity">
    <text evidence="1">Belongs to the universal ribosomal protein uL30 family.</text>
</comment>